<evidence type="ECO:0008006" key="4">
    <source>
        <dbReference type="Google" id="ProtNLM"/>
    </source>
</evidence>
<dbReference type="PANTHER" id="PTHR28037:SF1">
    <property type="entry name" value="ALCOHOL O-ACETYLTRANSFERASE 1-RELATED"/>
    <property type="match status" value="1"/>
</dbReference>
<dbReference type="InterPro" id="IPR052058">
    <property type="entry name" value="Alcohol_O-acetyltransferase"/>
</dbReference>
<accession>A0A7S2V5Q7</accession>
<dbReference type="InterPro" id="IPR023213">
    <property type="entry name" value="CAT-like_dom_sf"/>
</dbReference>
<evidence type="ECO:0000256" key="1">
    <source>
        <dbReference type="SAM" id="Coils"/>
    </source>
</evidence>
<sequence length="596" mass="64975">MGRFQLFCGLSYILQVVHGFQSPVINLRTAESTVMAPSKSSLSFKMTLTETSTTSVESAEFQGRPLGNFEKYLSGTRRESENVVISHLSLAVVSDTTDSLVSEISLLETLEAVMNRHCLLRSCVSGEGKPELEPAPMVRIGDLDPPTWVPAPLGAKGLAPKVLQTIQVDGSDEEAFQAAWQKEFVWQLDNASYNKKTGPLWRLTWLPQAGAQRHALLFAFNHAISDQISANMILDEVLTSLSSSKSKTAALAEAFGPAPNNGQLPPSVEETVGAGGLQLGTARYALIQTINGAKGVTLLPDRIKKRLSQKEAEIKELKKEQPELAEEELPAIVPEEYLSKNRNTFIELATLKASKLAALRDLCRREGVTVSAALAAASLMATSDVAHDTTTTTTTRGSPKSQLYKFLLSVDLRRFGDSSGADWTKGAVACAGGAVDFVVPVTEKAASEFLHGDSTQMKGFWDLARTCRKEALEFIGTNFVRETVAMFDWGMKYVDIGEIMNDEADSKKALGRLFTCGVSNMGVYKGHDYGSINLEKIHYATSHTITGTLYQLSCGTVNSELHLTFQFTEPLVTRQEGKEFCEKFCAIIDSVSDSKN</sequence>
<gene>
    <name evidence="3" type="ORF">FJAP1339_LOCUS11246</name>
</gene>
<keyword evidence="1" id="KW-0175">Coiled coil</keyword>
<feature type="chain" id="PRO_5030958811" description="Diacylglycerol O-acyltransferase" evidence="2">
    <location>
        <begin position="20"/>
        <end position="596"/>
    </location>
</feature>
<dbReference type="PANTHER" id="PTHR28037">
    <property type="entry name" value="ALCOHOL O-ACETYLTRANSFERASE 1-RELATED"/>
    <property type="match status" value="1"/>
</dbReference>
<organism evidence="3">
    <name type="scientific">Fibrocapsa japonica</name>
    <dbReference type="NCBI Taxonomy" id="94617"/>
    <lineage>
        <taxon>Eukaryota</taxon>
        <taxon>Sar</taxon>
        <taxon>Stramenopiles</taxon>
        <taxon>Ochrophyta</taxon>
        <taxon>Raphidophyceae</taxon>
        <taxon>Chattonellales</taxon>
        <taxon>Chattonellaceae</taxon>
        <taxon>Fibrocapsa</taxon>
    </lineage>
</organism>
<dbReference type="EMBL" id="HBHR01022005">
    <property type="protein sequence ID" value="CAD9873422.1"/>
    <property type="molecule type" value="Transcribed_RNA"/>
</dbReference>
<dbReference type="SUPFAM" id="SSF52777">
    <property type="entry name" value="CoA-dependent acyltransferases"/>
    <property type="match status" value="1"/>
</dbReference>
<dbReference type="InterPro" id="IPR010828">
    <property type="entry name" value="Atf2/Sli1-like"/>
</dbReference>
<dbReference type="Gene3D" id="3.30.559.10">
    <property type="entry name" value="Chloramphenicol acetyltransferase-like domain"/>
    <property type="match status" value="1"/>
</dbReference>
<proteinExistence type="predicted"/>
<feature type="signal peptide" evidence="2">
    <location>
        <begin position="1"/>
        <end position="19"/>
    </location>
</feature>
<protein>
    <recommendedName>
        <fullName evidence="4">Diacylglycerol O-acyltransferase</fullName>
    </recommendedName>
</protein>
<reference evidence="3" key="1">
    <citation type="submission" date="2021-01" db="EMBL/GenBank/DDBJ databases">
        <authorList>
            <person name="Corre E."/>
            <person name="Pelletier E."/>
            <person name="Niang G."/>
            <person name="Scheremetjew M."/>
            <person name="Finn R."/>
            <person name="Kale V."/>
            <person name="Holt S."/>
            <person name="Cochrane G."/>
            <person name="Meng A."/>
            <person name="Brown T."/>
            <person name="Cohen L."/>
        </authorList>
    </citation>
    <scope>NUCLEOTIDE SEQUENCE</scope>
    <source>
        <strain evidence="3">CCMP1661</strain>
    </source>
</reference>
<evidence type="ECO:0000313" key="3">
    <source>
        <dbReference type="EMBL" id="CAD9873422.1"/>
    </source>
</evidence>
<evidence type="ECO:0000256" key="2">
    <source>
        <dbReference type="SAM" id="SignalP"/>
    </source>
</evidence>
<dbReference type="Gene3D" id="3.30.559.30">
    <property type="entry name" value="Nonribosomal peptide synthetase, condensation domain"/>
    <property type="match status" value="1"/>
</dbReference>
<dbReference type="AlphaFoldDB" id="A0A7S2V5Q7"/>
<feature type="coiled-coil region" evidence="1">
    <location>
        <begin position="300"/>
        <end position="327"/>
    </location>
</feature>
<name>A0A7S2V5Q7_9STRA</name>
<dbReference type="Pfam" id="PF07247">
    <property type="entry name" value="AATase"/>
    <property type="match status" value="1"/>
</dbReference>
<keyword evidence="2" id="KW-0732">Signal</keyword>